<feature type="chain" id="PRO_5031039928" evidence="4">
    <location>
        <begin position="28"/>
        <end position="367"/>
    </location>
</feature>
<reference evidence="5 6" key="1">
    <citation type="submission" date="2020-01" db="EMBL/GenBank/DDBJ databases">
        <title>Whole genome and functional gene identification of agarase of Vibrio HN897.</title>
        <authorList>
            <person name="Liu Y."/>
            <person name="Zhao Z."/>
        </authorList>
    </citation>
    <scope>NUCLEOTIDE SEQUENCE [LARGE SCALE GENOMIC DNA]</scope>
    <source>
        <strain evidence="5 6">HN897</strain>
    </source>
</reference>
<dbReference type="Pfam" id="PF12796">
    <property type="entry name" value="Ank_2"/>
    <property type="match status" value="2"/>
</dbReference>
<feature type="repeat" description="ANK" evidence="3">
    <location>
        <begin position="83"/>
        <end position="115"/>
    </location>
</feature>
<dbReference type="SUPFAM" id="SSF48403">
    <property type="entry name" value="Ankyrin repeat"/>
    <property type="match status" value="2"/>
</dbReference>
<evidence type="ECO:0000256" key="4">
    <source>
        <dbReference type="SAM" id="SignalP"/>
    </source>
</evidence>
<dbReference type="PROSITE" id="PS50297">
    <property type="entry name" value="ANK_REP_REGION"/>
    <property type="match status" value="4"/>
</dbReference>
<dbReference type="KEGG" id="vas:GT360_15980"/>
<dbReference type="Gene3D" id="1.25.40.20">
    <property type="entry name" value="Ankyrin repeat-containing domain"/>
    <property type="match status" value="3"/>
</dbReference>
<feature type="repeat" description="ANK" evidence="3">
    <location>
        <begin position="49"/>
        <end position="81"/>
    </location>
</feature>
<evidence type="ECO:0000256" key="3">
    <source>
        <dbReference type="PROSITE-ProRule" id="PRU00023"/>
    </source>
</evidence>
<name>A0A7Z2T680_9VIBR</name>
<proteinExistence type="predicted"/>
<protein>
    <submittedName>
        <fullName evidence="5">Ankyrin repeat domain-containing protein</fullName>
    </submittedName>
</protein>
<feature type="repeat" description="ANK" evidence="3">
    <location>
        <begin position="310"/>
        <end position="342"/>
    </location>
</feature>
<feature type="repeat" description="ANK" evidence="3">
    <location>
        <begin position="239"/>
        <end position="271"/>
    </location>
</feature>
<gene>
    <name evidence="5" type="ORF">GT360_15980</name>
</gene>
<keyword evidence="1" id="KW-0677">Repeat</keyword>
<dbReference type="InterPro" id="IPR002110">
    <property type="entry name" value="Ankyrin_rpt"/>
</dbReference>
<dbReference type="EMBL" id="CP047476">
    <property type="protein sequence ID" value="QIA65061.1"/>
    <property type="molecule type" value="Genomic_DNA"/>
</dbReference>
<dbReference type="PANTHER" id="PTHR24126:SF14">
    <property type="entry name" value="ANK_REP_REGION DOMAIN-CONTAINING PROTEIN"/>
    <property type="match status" value="1"/>
</dbReference>
<accession>A0A7Z2T680</accession>
<dbReference type="PANTHER" id="PTHR24126">
    <property type="entry name" value="ANKYRIN REPEAT, PH AND SEC7 DOMAIN CONTAINING PROTEIN SECG-RELATED"/>
    <property type="match status" value="1"/>
</dbReference>
<dbReference type="SMART" id="SM00248">
    <property type="entry name" value="ANK"/>
    <property type="match status" value="6"/>
</dbReference>
<evidence type="ECO:0000256" key="2">
    <source>
        <dbReference type="ARBA" id="ARBA00023043"/>
    </source>
</evidence>
<evidence type="ECO:0000256" key="1">
    <source>
        <dbReference type="ARBA" id="ARBA00022737"/>
    </source>
</evidence>
<keyword evidence="4" id="KW-0732">Signal</keyword>
<sequence>MRKFTLSALAIGYTAIAGIATLSTAFASESQNLDNSALYKPVVEQDVYRNLTPLHLAVVEGNVDAARKLIDSGTDINALDPLMGNAPIHFAAQAHNLPMLKMLVENGAFVNLQSVRLGASPLMLAVWYRNIEGVEYLLSLPDTDTSMMAAFGMSAKDFNDFGPNPDDKDAIADIAKINELFDQREKRLQEQAQTESVIFTTLVLNESLSEDEKLEEIKRLIKGGSDVNAISPVLKVGSDFHTALLVAARNGHYEIAKVLLEAGADQTIPGNYMAAIPLHKAAYFGRADMLQLLSQYDGFETVIDAMGPNNGYTPLHDAIWHGHTEAAKVLIDAGADTSIVAFDGLTPKALAEQFGYQDIVGLIEEAQ</sequence>
<feature type="signal peptide" evidence="4">
    <location>
        <begin position="1"/>
        <end position="27"/>
    </location>
</feature>
<dbReference type="PROSITE" id="PS50088">
    <property type="entry name" value="ANK_REPEAT"/>
    <property type="match status" value="4"/>
</dbReference>
<organism evidence="5 6">
    <name type="scientific">Vibrio astriarenae</name>
    <dbReference type="NCBI Taxonomy" id="1481923"/>
    <lineage>
        <taxon>Bacteria</taxon>
        <taxon>Pseudomonadati</taxon>
        <taxon>Pseudomonadota</taxon>
        <taxon>Gammaproteobacteria</taxon>
        <taxon>Vibrionales</taxon>
        <taxon>Vibrionaceae</taxon>
        <taxon>Vibrio</taxon>
    </lineage>
</organism>
<keyword evidence="2 3" id="KW-0040">ANK repeat</keyword>
<dbReference type="Proteomes" id="UP000464262">
    <property type="component" value="Chromosome 2"/>
</dbReference>
<dbReference type="AlphaFoldDB" id="A0A7Z2T680"/>
<dbReference type="Pfam" id="PF00023">
    <property type="entry name" value="Ank"/>
    <property type="match status" value="1"/>
</dbReference>
<evidence type="ECO:0000313" key="5">
    <source>
        <dbReference type="EMBL" id="QIA65061.1"/>
    </source>
</evidence>
<keyword evidence="6" id="KW-1185">Reference proteome</keyword>
<dbReference type="RefSeq" id="WP_164649960.1">
    <property type="nucleotide sequence ID" value="NZ_CP047476.1"/>
</dbReference>
<evidence type="ECO:0000313" key="6">
    <source>
        <dbReference type="Proteomes" id="UP000464262"/>
    </source>
</evidence>
<dbReference type="InterPro" id="IPR036770">
    <property type="entry name" value="Ankyrin_rpt-contain_sf"/>
</dbReference>